<protein>
    <submittedName>
        <fullName evidence="1">Uncharacterized protein</fullName>
    </submittedName>
</protein>
<dbReference type="Proteomes" id="UP000053958">
    <property type="component" value="Unassembled WGS sequence"/>
</dbReference>
<dbReference type="RefSeq" id="XP_013331128.1">
    <property type="nucleotide sequence ID" value="XM_013475674.1"/>
</dbReference>
<evidence type="ECO:0000313" key="2">
    <source>
        <dbReference type="Proteomes" id="UP000053958"/>
    </source>
</evidence>
<gene>
    <name evidence="1" type="ORF">T310_1417</name>
</gene>
<name>A0A0F4Z348_RASE3</name>
<proteinExistence type="predicted"/>
<dbReference type="AlphaFoldDB" id="A0A0F4Z348"/>
<keyword evidence="2" id="KW-1185">Reference proteome</keyword>
<reference evidence="1 2" key="1">
    <citation type="submission" date="2015-04" db="EMBL/GenBank/DDBJ databases">
        <authorList>
            <person name="Heijne W.H."/>
            <person name="Fedorova N.D."/>
            <person name="Nierman W.C."/>
            <person name="Vollebregt A.W."/>
            <person name="Zhao Z."/>
            <person name="Wu L."/>
            <person name="Kumar M."/>
            <person name="Stam H."/>
            <person name="van den Berg M.A."/>
            <person name="Pel H.J."/>
        </authorList>
    </citation>
    <scope>NUCLEOTIDE SEQUENCE [LARGE SCALE GENOMIC DNA]</scope>
    <source>
        <strain evidence="1 2">CBS 393.64</strain>
    </source>
</reference>
<sequence length="200" mass="21848">MHTAALGIRSRSSTGYLGAAVIPYRKLKRGTNTAYVMLHIWYPPCTRQIPDPTYLELSHGVHYARPGRIGGAADLIAGTRSTQLEYDVGGQSSAAENRVPRLIARQQMTVAPAWVIPDPASHRPAHYRRPNDALSRLDTSSDSVMLCSALCSALTDSSAADVIRNTLRHPFPTTAHPRELYGVLDLTTPGWSCAQMKRGL</sequence>
<accession>A0A0F4Z348</accession>
<evidence type="ECO:0000313" key="1">
    <source>
        <dbReference type="EMBL" id="KKA24516.1"/>
    </source>
</evidence>
<dbReference type="EMBL" id="LASV01000060">
    <property type="protein sequence ID" value="KKA24516.1"/>
    <property type="molecule type" value="Genomic_DNA"/>
</dbReference>
<comment type="caution">
    <text evidence="1">The sequence shown here is derived from an EMBL/GenBank/DDBJ whole genome shotgun (WGS) entry which is preliminary data.</text>
</comment>
<organism evidence="1 2">
    <name type="scientific">Rasamsonia emersonii (strain ATCC 16479 / CBS 393.64 / IMI 116815)</name>
    <dbReference type="NCBI Taxonomy" id="1408163"/>
    <lineage>
        <taxon>Eukaryota</taxon>
        <taxon>Fungi</taxon>
        <taxon>Dikarya</taxon>
        <taxon>Ascomycota</taxon>
        <taxon>Pezizomycotina</taxon>
        <taxon>Eurotiomycetes</taxon>
        <taxon>Eurotiomycetidae</taxon>
        <taxon>Eurotiales</taxon>
        <taxon>Trichocomaceae</taxon>
        <taxon>Rasamsonia</taxon>
    </lineage>
</organism>
<dbReference type="GeneID" id="25313768"/>